<dbReference type="SUPFAM" id="SSF46785">
    <property type="entry name" value="Winged helix' DNA-binding domain"/>
    <property type="match status" value="1"/>
</dbReference>
<feature type="domain" description="HTH marR-type" evidence="1">
    <location>
        <begin position="18"/>
        <end position="150"/>
    </location>
</feature>
<protein>
    <submittedName>
        <fullName evidence="2">Homoprotocatechuate degradation regulator HpaR</fullName>
    </submittedName>
</protein>
<dbReference type="GO" id="GO:0003700">
    <property type="term" value="F:DNA-binding transcription factor activity"/>
    <property type="evidence" value="ECO:0007669"/>
    <property type="project" value="InterPro"/>
</dbReference>
<sequence length="155" mass="17503">MTSEHISKPTVTALRRTNRSLPIALLRARETVMGPIRDMLADSPVNEQKWRVLRVLEENGPQDQNSIAREACLLLPSLTRILRTMEAEGLVTRRVASDDRRRSIVSIEAAGLAILQDHSVQASALVDRLRAQYGEEKLEQLLDLLEDLQVAEEKR</sequence>
<dbReference type="Pfam" id="PF01047">
    <property type="entry name" value="MarR"/>
    <property type="match status" value="1"/>
</dbReference>
<reference evidence="2 3" key="1">
    <citation type="submission" date="2020-08" db="EMBL/GenBank/DDBJ databases">
        <title>Genomic Encyclopedia of Type Strains, Phase IV (KMG-IV): sequencing the most valuable type-strain genomes for metagenomic binning, comparative biology and taxonomic classification.</title>
        <authorList>
            <person name="Goeker M."/>
        </authorList>
    </citation>
    <scope>NUCLEOTIDE SEQUENCE [LARGE SCALE GENOMIC DNA]</scope>
    <source>
        <strain evidence="2 3">DSM 102234</strain>
    </source>
</reference>
<dbReference type="InterPro" id="IPR012712">
    <property type="entry name" value="HpaR/FarR"/>
</dbReference>
<dbReference type="AlphaFoldDB" id="A0A7W6E5A1"/>
<organism evidence="2 3">
    <name type="scientific">Sulfitobacter undariae</name>
    <dbReference type="NCBI Taxonomy" id="1563671"/>
    <lineage>
        <taxon>Bacteria</taxon>
        <taxon>Pseudomonadati</taxon>
        <taxon>Pseudomonadota</taxon>
        <taxon>Alphaproteobacteria</taxon>
        <taxon>Rhodobacterales</taxon>
        <taxon>Roseobacteraceae</taxon>
        <taxon>Sulfitobacter</taxon>
    </lineage>
</organism>
<dbReference type="InterPro" id="IPR039422">
    <property type="entry name" value="MarR/SlyA-like"/>
</dbReference>
<dbReference type="RefSeq" id="WP_184566541.1">
    <property type="nucleotide sequence ID" value="NZ_JACIEI010000010.1"/>
</dbReference>
<keyword evidence="3" id="KW-1185">Reference proteome</keyword>
<comment type="caution">
    <text evidence="2">The sequence shown here is derived from an EMBL/GenBank/DDBJ whole genome shotgun (WGS) entry which is preliminary data.</text>
</comment>
<accession>A0A7W6E5A1</accession>
<dbReference type="InterPro" id="IPR036388">
    <property type="entry name" value="WH-like_DNA-bd_sf"/>
</dbReference>
<dbReference type="NCBIfam" id="TIGR02337">
    <property type="entry name" value="HpaR"/>
    <property type="match status" value="1"/>
</dbReference>
<dbReference type="GO" id="GO:0045892">
    <property type="term" value="P:negative regulation of DNA-templated transcription"/>
    <property type="evidence" value="ECO:0007669"/>
    <property type="project" value="InterPro"/>
</dbReference>
<dbReference type="Gene3D" id="1.10.10.10">
    <property type="entry name" value="Winged helix-like DNA-binding domain superfamily/Winged helix DNA-binding domain"/>
    <property type="match status" value="1"/>
</dbReference>
<evidence type="ECO:0000259" key="1">
    <source>
        <dbReference type="PROSITE" id="PS50995"/>
    </source>
</evidence>
<dbReference type="EMBL" id="JACIEI010000010">
    <property type="protein sequence ID" value="MBB3995002.1"/>
    <property type="molecule type" value="Genomic_DNA"/>
</dbReference>
<name>A0A7W6E5A1_9RHOB</name>
<evidence type="ECO:0000313" key="2">
    <source>
        <dbReference type="EMBL" id="MBB3995002.1"/>
    </source>
</evidence>
<proteinExistence type="predicted"/>
<dbReference type="PROSITE" id="PS50995">
    <property type="entry name" value="HTH_MARR_2"/>
    <property type="match status" value="1"/>
</dbReference>
<dbReference type="GO" id="GO:0003677">
    <property type="term" value="F:DNA binding"/>
    <property type="evidence" value="ECO:0007669"/>
    <property type="project" value="InterPro"/>
</dbReference>
<dbReference type="GO" id="GO:0006950">
    <property type="term" value="P:response to stress"/>
    <property type="evidence" value="ECO:0007669"/>
    <property type="project" value="TreeGrafter"/>
</dbReference>
<dbReference type="PANTHER" id="PTHR33164">
    <property type="entry name" value="TRANSCRIPTIONAL REGULATOR, MARR FAMILY"/>
    <property type="match status" value="1"/>
</dbReference>
<evidence type="ECO:0000313" key="3">
    <source>
        <dbReference type="Proteomes" id="UP000530268"/>
    </source>
</evidence>
<dbReference type="SMART" id="SM00347">
    <property type="entry name" value="HTH_MARR"/>
    <property type="match status" value="1"/>
</dbReference>
<dbReference type="Proteomes" id="UP000530268">
    <property type="component" value="Unassembled WGS sequence"/>
</dbReference>
<dbReference type="PANTHER" id="PTHR33164:SF13">
    <property type="entry name" value="4-HYDROXYPHENYLACETATE CATABOLISM PROTEIN"/>
    <property type="match status" value="1"/>
</dbReference>
<dbReference type="InterPro" id="IPR000835">
    <property type="entry name" value="HTH_MarR-typ"/>
</dbReference>
<gene>
    <name evidence="2" type="ORF">GGR95_002652</name>
</gene>
<dbReference type="InterPro" id="IPR036390">
    <property type="entry name" value="WH_DNA-bd_sf"/>
</dbReference>